<keyword evidence="2" id="KW-1185">Reference proteome</keyword>
<comment type="caution">
    <text evidence="1">The sequence shown here is derived from an EMBL/GenBank/DDBJ whole genome shotgun (WGS) entry which is preliminary data.</text>
</comment>
<sequence>MGQALSTHQKCGTRTRTGRKCGNPVDKHSDYCESHECPIGKCKEKSEDGRSFCLHHTCLKCRNLTDPGLYCYTHKCKSDGCSSPRRSGGNGQRFCERRHACTITVCPRKRVVQWSTYCRMHKCSVQSCGAEARAEGGICAANPHAPHDLGLVELPTGT</sequence>
<protein>
    <submittedName>
        <fullName evidence="1">Uncharacterized protein</fullName>
    </submittedName>
</protein>
<name>A0A1Y2A3I2_9PLEO</name>
<dbReference type="EMBL" id="MCFA01000014">
    <property type="protein sequence ID" value="ORY17066.1"/>
    <property type="molecule type" value="Genomic_DNA"/>
</dbReference>
<proteinExistence type="predicted"/>
<evidence type="ECO:0000313" key="2">
    <source>
        <dbReference type="Proteomes" id="UP000193144"/>
    </source>
</evidence>
<organism evidence="1 2">
    <name type="scientific">Clohesyomyces aquaticus</name>
    <dbReference type="NCBI Taxonomy" id="1231657"/>
    <lineage>
        <taxon>Eukaryota</taxon>
        <taxon>Fungi</taxon>
        <taxon>Dikarya</taxon>
        <taxon>Ascomycota</taxon>
        <taxon>Pezizomycotina</taxon>
        <taxon>Dothideomycetes</taxon>
        <taxon>Pleosporomycetidae</taxon>
        <taxon>Pleosporales</taxon>
        <taxon>Lindgomycetaceae</taxon>
        <taxon>Clohesyomyces</taxon>
    </lineage>
</organism>
<dbReference type="Proteomes" id="UP000193144">
    <property type="component" value="Unassembled WGS sequence"/>
</dbReference>
<reference evidence="1 2" key="1">
    <citation type="submission" date="2016-07" db="EMBL/GenBank/DDBJ databases">
        <title>Pervasive Adenine N6-methylation of Active Genes in Fungi.</title>
        <authorList>
            <consortium name="DOE Joint Genome Institute"/>
            <person name="Mondo S.J."/>
            <person name="Dannebaum R.O."/>
            <person name="Kuo R.C."/>
            <person name="Labutti K."/>
            <person name="Haridas S."/>
            <person name="Kuo A."/>
            <person name="Salamov A."/>
            <person name="Ahrendt S.R."/>
            <person name="Lipzen A."/>
            <person name="Sullivan W."/>
            <person name="Andreopoulos W.B."/>
            <person name="Clum A."/>
            <person name="Lindquist E."/>
            <person name="Daum C."/>
            <person name="Ramamoorthy G.K."/>
            <person name="Gryganskyi A."/>
            <person name="Culley D."/>
            <person name="Magnuson J.K."/>
            <person name="James T.Y."/>
            <person name="O'Malley M.A."/>
            <person name="Stajich J.E."/>
            <person name="Spatafora J.W."/>
            <person name="Visel A."/>
            <person name="Grigoriev I.V."/>
        </authorList>
    </citation>
    <scope>NUCLEOTIDE SEQUENCE [LARGE SCALE GENOMIC DNA]</scope>
    <source>
        <strain evidence="1 2">CBS 115471</strain>
    </source>
</reference>
<dbReference type="AlphaFoldDB" id="A0A1Y2A3I2"/>
<accession>A0A1Y2A3I2</accession>
<evidence type="ECO:0000313" key="1">
    <source>
        <dbReference type="EMBL" id="ORY17066.1"/>
    </source>
</evidence>
<gene>
    <name evidence="1" type="ORF">BCR34DRAFT_555956</name>
</gene>